<gene>
    <name evidence="6" type="ORF">QBE54_05790</name>
</gene>
<keyword evidence="3" id="KW-0815">Transposition</keyword>
<sequence>MEALADYKRCKAAEPRNPIRRREWVIQIFPNEESALRLMGAVLMEIDEAWTTEHRYFDMTEYWKWRKDSVKRVEAAGDTKHSRVA</sequence>
<comment type="function">
    <text evidence="1">Required for the transposition of the insertion element.</text>
</comment>
<evidence type="ECO:0000256" key="3">
    <source>
        <dbReference type="ARBA" id="ARBA00022578"/>
    </source>
</evidence>
<evidence type="ECO:0000313" key="7">
    <source>
        <dbReference type="Proteomes" id="UP001461341"/>
    </source>
</evidence>
<accession>A0ABZ2Y8B1</accession>
<evidence type="ECO:0000256" key="5">
    <source>
        <dbReference type="ARBA" id="ARBA00023172"/>
    </source>
</evidence>
<name>A0ABZ2Y8B1_9BACT</name>
<comment type="similarity">
    <text evidence="2">Belongs to the transposase mutator family.</text>
</comment>
<reference evidence="6 7" key="1">
    <citation type="submission" date="2023-03" db="EMBL/GenBank/DDBJ databases">
        <title>Novel Species.</title>
        <authorList>
            <person name="Ma S."/>
        </authorList>
    </citation>
    <scope>NUCLEOTIDE SEQUENCE [LARGE SCALE GENOMIC DNA]</scope>
    <source>
        <strain evidence="6 7">B11</strain>
    </source>
</reference>
<organism evidence="6 7">
    <name type="scientific">Thermatribacter velox</name>
    <dbReference type="NCBI Taxonomy" id="3039681"/>
    <lineage>
        <taxon>Bacteria</taxon>
        <taxon>Pseudomonadati</taxon>
        <taxon>Atribacterota</taxon>
        <taxon>Atribacteria</taxon>
        <taxon>Atribacterales</taxon>
        <taxon>Thermatribacteraceae</taxon>
        <taxon>Thermatribacter</taxon>
    </lineage>
</organism>
<dbReference type="Proteomes" id="UP001461341">
    <property type="component" value="Chromosome"/>
</dbReference>
<keyword evidence="7" id="KW-1185">Reference proteome</keyword>
<dbReference type="Pfam" id="PF00872">
    <property type="entry name" value="Transposase_mut"/>
    <property type="match status" value="1"/>
</dbReference>
<evidence type="ECO:0000313" key="6">
    <source>
        <dbReference type="EMBL" id="WZL75112.1"/>
    </source>
</evidence>
<proteinExistence type="inferred from homology"/>
<evidence type="ECO:0000256" key="2">
    <source>
        <dbReference type="ARBA" id="ARBA00010961"/>
    </source>
</evidence>
<evidence type="ECO:0000256" key="4">
    <source>
        <dbReference type="ARBA" id="ARBA00023125"/>
    </source>
</evidence>
<protein>
    <submittedName>
        <fullName evidence="6">Transposase</fullName>
    </submittedName>
</protein>
<keyword evidence="5" id="KW-0233">DNA recombination</keyword>
<dbReference type="InterPro" id="IPR001207">
    <property type="entry name" value="Transposase_mutator"/>
</dbReference>
<keyword evidence="4" id="KW-0238">DNA-binding</keyword>
<evidence type="ECO:0000256" key="1">
    <source>
        <dbReference type="ARBA" id="ARBA00002190"/>
    </source>
</evidence>
<dbReference type="EMBL" id="CP121689">
    <property type="protein sequence ID" value="WZL75112.1"/>
    <property type="molecule type" value="Genomic_DNA"/>
</dbReference>